<evidence type="ECO:0000256" key="2">
    <source>
        <dbReference type="ARBA" id="ARBA00022670"/>
    </source>
</evidence>
<evidence type="ECO:0000256" key="1">
    <source>
        <dbReference type="ARBA" id="ARBA00009085"/>
    </source>
</evidence>
<proteinExistence type="inferred from homology"/>
<comment type="similarity">
    <text evidence="1">Belongs to the peptidase C19 family.</text>
</comment>
<sequence length="664" mass="77355">MENITGWMAPGSKDERRTNTGRTTVRSPTTAFGRGLEPLDARTRPELWTTRAPSPIVAQPEIANTVDRLHVKEPSPFRFTWRIDRFSQKKLKKKKVYSDVFEVGGSKWRLLIFPYGNNVDFLSVYLAVANSYSLPCDWSRHANFSMKVVNQYYYYLSKRKVMKHRFNERESDWGFRYFIPFDELYNPSRGYLVNDTLVVEVEVTCSVDEKEDEDLYTYIKVVQDEDLAEQIGNYIFFDLVDDEKVRSFRVQKKTTFYIFKEEVANEFGIPAQFLRFWLWEKRQNNTYRPSRPLTQIEEAGPVGQFNTVFLEVEHGPGFRLITPLNKRNDDILLFFKLYYPEKEELRYVGKLFVNRTDKPPEILTKLNKLAGYDPDEEINLFELTELSEPIVVQEIRFSPVVMCEPVDKKLTFQQSELRNGDIICFQKASAMDNVKLFRYPDVPSYLKYVSSRKIPFSSSDKESKDERSSAFSSSGKESKDEQSSEEQNKNIIDFQQTNCNENTDALESKVKIETIEKIDAMVDEDVIAAIDKVLSEWITISLQYQPSNGGQEKVSKLLQELRNIAFKEDLVKKFKEGLVVHEVNFNAVKEKIDANDDLFSSHQLEQVSVVVNLLNNIVRVFEKLEKLKKERDSAKKSIDQDKEALKETRQKILTSKTSFTNHQT</sequence>
<dbReference type="AlphaFoldDB" id="A0A2K3N8W1"/>
<evidence type="ECO:0000256" key="4">
    <source>
        <dbReference type="ARBA" id="ARBA00022801"/>
    </source>
</evidence>
<evidence type="ECO:0000256" key="5">
    <source>
        <dbReference type="ARBA" id="ARBA00022807"/>
    </source>
</evidence>
<feature type="region of interest" description="Disordered" evidence="8">
    <location>
        <begin position="456"/>
        <end position="487"/>
    </location>
</feature>
<evidence type="ECO:0000256" key="3">
    <source>
        <dbReference type="ARBA" id="ARBA00022786"/>
    </source>
</evidence>
<evidence type="ECO:0000313" key="11">
    <source>
        <dbReference type="Proteomes" id="UP000236291"/>
    </source>
</evidence>
<dbReference type="Pfam" id="PF22486">
    <property type="entry name" value="MATH_2"/>
    <property type="match status" value="1"/>
</dbReference>
<feature type="compositionally biased region" description="Basic and acidic residues" evidence="8">
    <location>
        <begin position="476"/>
        <end position="487"/>
    </location>
</feature>
<dbReference type="Proteomes" id="UP000236291">
    <property type="component" value="Unassembled WGS sequence"/>
</dbReference>
<feature type="compositionally biased region" description="Basic and acidic residues" evidence="8">
    <location>
        <begin position="459"/>
        <end position="468"/>
    </location>
</feature>
<dbReference type="Gene3D" id="2.60.210.10">
    <property type="entry name" value="Apoptosis, Tumor Necrosis Factor Receptor Associated Protein 2, Chain A"/>
    <property type="match status" value="1"/>
</dbReference>
<dbReference type="GO" id="GO:0008234">
    <property type="term" value="F:cysteine-type peptidase activity"/>
    <property type="evidence" value="ECO:0007669"/>
    <property type="project" value="UniProtKB-KW"/>
</dbReference>
<keyword evidence="3" id="KW-0833">Ubl conjugation pathway</keyword>
<reference evidence="10 11" key="2">
    <citation type="journal article" date="2017" name="Front. Plant Sci.">
        <title>Gene Classification and Mining of Molecular Markers Useful in Red Clover (Trifolium pratense) Breeding.</title>
        <authorList>
            <person name="Istvanek J."/>
            <person name="Dluhosova J."/>
            <person name="Dluhos P."/>
            <person name="Patkova L."/>
            <person name="Nedelnik J."/>
            <person name="Repkova J."/>
        </authorList>
    </citation>
    <scope>NUCLEOTIDE SEQUENCE [LARGE SCALE GENOMIC DNA]</scope>
    <source>
        <strain evidence="11">cv. Tatra</strain>
        <tissue evidence="10">Young leaves</tissue>
    </source>
</reference>
<dbReference type="PROSITE" id="PS50144">
    <property type="entry name" value="MATH"/>
    <property type="match status" value="1"/>
</dbReference>
<dbReference type="Pfam" id="PF12436">
    <property type="entry name" value="USP7_ICP0_bdg"/>
    <property type="match status" value="1"/>
</dbReference>
<dbReference type="SMART" id="SM00061">
    <property type="entry name" value="MATH"/>
    <property type="match status" value="1"/>
</dbReference>
<dbReference type="Gene3D" id="3.10.20.90">
    <property type="entry name" value="Phosphatidylinositol 3-kinase Catalytic Subunit, Chain A, domain 1"/>
    <property type="match status" value="1"/>
</dbReference>
<accession>A0A2K3N8W1</accession>
<dbReference type="SUPFAM" id="SSF49599">
    <property type="entry name" value="TRAF domain-like"/>
    <property type="match status" value="1"/>
</dbReference>
<dbReference type="PANTHER" id="PTHR46236">
    <property type="entry name" value="TRAF-LIKE SUPERFAMILY PROTEIN"/>
    <property type="match status" value="1"/>
</dbReference>
<dbReference type="GO" id="GO:0006508">
    <property type="term" value="P:proteolysis"/>
    <property type="evidence" value="ECO:0007669"/>
    <property type="project" value="UniProtKB-KW"/>
</dbReference>
<feature type="compositionally biased region" description="Polar residues" evidence="8">
    <location>
        <begin position="20"/>
        <end position="30"/>
    </location>
</feature>
<evidence type="ECO:0000256" key="6">
    <source>
        <dbReference type="ARBA" id="ARBA00023054"/>
    </source>
</evidence>
<keyword evidence="6 7" id="KW-0175">Coiled coil</keyword>
<dbReference type="InterPro" id="IPR008974">
    <property type="entry name" value="TRAF-like"/>
</dbReference>
<feature type="non-terminal residue" evidence="10">
    <location>
        <position position="664"/>
    </location>
</feature>
<dbReference type="ExpressionAtlas" id="A0A2K3N8W1">
    <property type="expression patterns" value="baseline"/>
</dbReference>
<dbReference type="GO" id="GO:0101005">
    <property type="term" value="F:deubiquitinase activity"/>
    <property type="evidence" value="ECO:0007669"/>
    <property type="project" value="UniProtKB-ARBA"/>
</dbReference>
<dbReference type="InterPro" id="IPR050804">
    <property type="entry name" value="MCC"/>
</dbReference>
<comment type="caution">
    <text evidence="10">The sequence shown here is derived from an EMBL/GenBank/DDBJ whole genome shotgun (WGS) entry which is preliminary data.</text>
</comment>
<keyword evidence="2" id="KW-0645">Protease</keyword>
<dbReference type="GO" id="GO:0005634">
    <property type="term" value="C:nucleus"/>
    <property type="evidence" value="ECO:0007669"/>
    <property type="project" value="UniProtKB-ARBA"/>
</dbReference>
<organism evidence="10 11">
    <name type="scientific">Trifolium pratense</name>
    <name type="common">Red clover</name>
    <dbReference type="NCBI Taxonomy" id="57577"/>
    <lineage>
        <taxon>Eukaryota</taxon>
        <taxon>Viridiplantae</taxon>
        <taxon>Streptophyta</taxon>
        <taxon>Embryophyta</taxon>
        <taxon>Tracheophyta</taxon>
        <taxon>Spermatophyta</taxon>
        <taxon>Magnoliopsida</taxon>
        <taxon>eudicotyledons</taxon>
        <taxon>Gunneridae</taxon>
        <taxon>Pentapetalae</taxon>
        <taxon>rosids</taxon>
        <taxon>fabids</taxon>
        <taxon>Fabales</taxon>
        <taxon>Fabaceae</taxon>
        <taxon>Papilionoideae</taxon>
        <taxon>50 kb inversion clade</taxon>
        <taxon>NPAAA clade</taxon>
        <taxon>Hologalegina</taxon>
        <taxon>IRL clade</taxon>
        <taxon>Trifolieae</taxon>
        <taxon>Trifolium</taxon>
    </lineage>
</organism>
<dbReference type="InterPro" id="IPR024729">
    <property type="entry name" value="USP7_ICP0-binding_dom"/>
</dbReference>
<gene>
    <name evidence="10" type="ORF">L195_g022738</name>
</gene>
<evidence type="ECO:0000256" key="8">
    <source>
        <dbReference type="SAM" id="MobiDB-lite"/>
    </source>
</evidence>
<dbReference type="PANTHER" id="PTHR46236:SF35">
    <property type="entry name" value="MATH DOMAIN-CONTAINING PROTEIN"/>
    <property type="match status" value="1"/>
</dbReference>
<feature type="domain" description="MATH" evidence="9">
    <location>
        <begin position="76"/>
        <end position="203"/>
    </location>
</feature>
<dbReference type="EMBL" id="ASHM01017795">
    <property type="protein sequence ID" value="PNX99472.1"/>
    <property type="molecule type" value="Genomic_DNA"/>
</dbReference>
<keyword evidence="5" id="KW-0788">Thiol protease</keyword>
<dbReference type="CDD" id="cd00121">
    <property type="entry name" value="MATH"/>
    <property type="match status" value="1"/>
</dbReference>
<dbReference type="FunFam" id="3.10.20.90:FF:000050">
    <property type="entry name" value="Ubiquitin carboxyl-terminal hydrolase 13"/>
    <property type="match status" value="1"/>
</dbReference>
<protein>
    <submittedName>
        <fullName evidence="10">Ubiquitin carboxyl-terminal hydrolase family protein</fullName>
    </submittedName>
</protein>
<dbReference type="InterPro" id="IPR002083">
    <property type="entry name" value="MATH/TRAF_dom"/>
</dbReference>
<keyword evidence="4 10" id="KW-0378">Hydrolase</keyword>
<evidence type="ECO:0000313" key="10">
    <source>
        <dbReference type="EMBL" id="PNX99472.1"/>
    </source>
</evidence>
<reference evidence="10 11" key="1">
    <citation type="journal article" date="2014" name="Am. J. Bot.">
        <title>Genome assembly and annotation for red clover (Trifolium pratense; Fabaceae).</title>
        <authorList>
            <person name="Istvanek J."/>
            <person name="Jaros M."/>
            <person name="Krenek A."/>
            <person name="Repkova J."/>
        </authorList>
    </citation>
    <scope>NUCLEOTIDE SEQUENCE [LARGE SCALE GENOMIC DNA]</scope>
    <source>
        <strain evidence="11">cv. Tatra</strain>
        <tissue evidence="10">Young leaves</tissue>
    </source>
</reference>
<feature type="coiled-coil region" evidence="7">
    <location>
        <begin position="610"/>
        <end position="651"/>
    </location>
</feature>
<name>A0A2K3N8W1_TRIPR</name>
<feature type="region of interest" description="Disordered" evidence="8">
    <location>
        <begin position="1"/>
        <end position="36"/>
    </location>
</feature>
<evidence type="ECO:0000259" key="9">
    <source>
        <dbReference type="PROSITE" id="PS50144"/>
    </source>
</evidence>
<evidence type="ECO:0000256" key="7">
    <source>
        <dbReference type="SAM" id="Coils"/>
    </source>
</evidence>
<dbReference type="STRING" id="57577.A0A2K3N8W1"/>